<organism evidence="1 2">
    <name type="scientific">Ziziphus jujuba var. spinosa</name>
    <dbReference type="NCBI Taxonomy" id="714518"/>
    <lineage>
        <taxon>Eukaryota</taxon>
        <taxon>Viridiplantae</taxon>
        <taxon>Streptophyta</taxon>
        <taxon>Embryophyta</taxon>
        <taxon>Tracheophyta</taxon>
        <taxon>Spermatophyta</taxon>
        <taxon>Magnoliopsida</taxon>
        <taxon>eudicotyledons</taxon>
        <taxon>Gunneridae</taxon>
        <taxon>Pentapetalae</taxon>
        <taxon>rosids</taxon>
        <taxon>fabids</taxon>
        <taxon>Rosales</taxon>
        <taxon>Rhamnaceae</taxon>
        <taxon>Paliureae</taxon>
        <taxon>Ziziphus</taxon>
    </lineage>
</organism>
<comment type="caution">
    <text evidence="1">The sequence shown here is derived from an EMBL/GenBank/DDBJ whole genome shotgun (WGS) entry which is preliminary data.</text>
</comment>
<evidence type="ECO:0000313" key="2">
    <source>
        <dbReference type="Proteomes" id="UP000813462"/>
    </source>
</evidence>
<accession>A0A978VJQ3</accession>
<gene>
    <name evidence="1" type="ORF">FEM48_Zijuj04G0118500</name>
</gene>
<dbReference type="PANTHER" id="PTHR45786">
    <property type="entry name" value="DNA BINDING PROTEIN-LIKE"/>
    <property type="match status" value="1"/>
</dbReference>
<dbReference type="EMBL" id="JAEACU010000004">
    <property type="protein sequence ID" value="KAH7533322.1"/>
    <property type="molecule type" value="Genomic_DNA"/>
</dbReference>
<evidence type="ECO:0000313" key="1">
    <source>
        <dbReference type="EMBL" id="KAH7533322.1"/>
    </source>
</evidence>
<reference evidence="1" key="1">
    <citation type="journal article" date="2021" name="Front. Plant Sci.">
        <title>Chromosome-Scale Genome Assembly for Chinese Sour Jujube and Insights Into Its Genome Evolution and Domestication Signature.</title>
        <authorList>
            <person name="Shen L.-Y."/>
            <person name="Luo H."/>
            <person name="Wang X.-L."/>
            <person name="Wang X.-M."/>
            <person name="Qiu X.-J."/>
            <person name="Liu H."/>
            <person name="Zhou S.-S."/>
            <person name="Jia K.-H."/>
            <person name="Nie S."/>
            <person name="Bao Y.-T."/>
            <person name="Zhang R.-G."/>
            <person name="Yun Q.-Z."/>
            <person name="Chai Y.-H."/>
            <person name="Lu J.-Y."/>
            <person name="Li Y."/>
            <person name="Zhao S.-W."/>
            <person name="Mao J.-F."/>
            <person name="Jia S.-G."/>
            <person name="Mao Y.-M."/>
        </authorList>
    </citation>
    <scope>NUCLEOTIDE SEQUENCE</scope>
    <source>
        <strain evidence="1">AT0</strain>
        <tissue evidence="1">Leaf</tissue>
    </source>
</reference>
<protein>
    <recommendedName>
        <fullName evidence="3">ATP-dependent DNA helicase PIF1</fullName>
    </recommendedName>
</protein>
<dbReference type="PANTHER" id="PTHR45786:SF66">
    <property type="entry name" value="HOOK MOTIF PROTEIN, PUTATIVE-RELATED"/>
    <property type="match status" value="1"/>
</dbReference>
<proteinExistence type="predicted"/>
<dbReference type="Proteomes" id="UP000813462">
    <property type="component" value="Unassembled WGS sequence"/>
</dbReference>
<evidence type="ECO:0008006" key="3">
    <source>
        <dbReference type="Google" id="ProtNLM"/>
    </source>
</evidence>
<dbReference type="AlphaFoldDB" id="A0A978VJQ3"/>
<sequence>MSNTSSDKHVSKGFSESTCNLNSGNENPINSDVARSGDCKYDGDEVECGDFSTMDYWDIGDPCNKCEFCGALFWHDERVRKDYTSSKPKFSLCCMQGKVELPMMQDPPQILKYLLYGADDKSKHFLKNIQSYNNMFSFTSMGGKINSSANRGRGLPVFRLHGQNYHKIGSLLPLEGSLPKIAQLYIYDIENEVSNRIQAVSQNFDIKKLHTEIVHDLKMMLDEHNVLVKSFRMVKDTIQKHDSSNLKLRLIGRREGNGRMYNLSTVSEVAALVVGDFETSPADRDIIVETQTGELKRINELKLHIWTSIRFAFSIWRGWISRGCSTKAVRHKIVRYREKVKHERILCL</sequence>
<name>A0A978VJQ3_ZIZJJ</name>